<accession>A0A6H1Q467</accession>
<dbReference type="GO" id="GO:0003677">
    <property type="term" value="F:DNA binding"/>
    <property type="evidence" value="ECO:0007669"/>
    <property type="project" value="InterPro"/>
</dbReference>
<evidence type="ECO:0000256" key="6">
    <source>
        <dbReference type="ARBA" id="ARBA00022932"/>
    </source>
</evidence>
<gene>
    <name evidence="11" type="primary">holA</name>
    <name evidence="11" type="ORF">E5R92_04530</name>
</gene>
<feature type="coiled-coil region" evidence="9">
    <location>
        <begin position="162"/>
        <end position="192"/>
    </location>
</feature>
<organism evidence="11 12">
    <name type="scientific">Candidatus Pelagibacter giovannonii</name>
    <dbReference type="NCBI Taxonomy" id="2563896"/>
    <lineage>
        <taxon>Bacteria</taxon>
        <taxon>Pseudomonadati</taxon>
        <taxon>Pseudomonadota</taxon>
        <taxon>Alphaproteobacteria</taxon>
        <taxon>Candidatus Pelagibacterales</taxon>
        <taxon>Candidatus Pelagibacteraceae</taxon>
        <taxon>Candidatus Pelagibacter</taxon>
    </lineage>
</organism>
<feature type="domain" description="DNA polymerase III delta N-terminal" evidence="10">
    <location>
        <begin position="19"/>
        <end position="126"/>
    </location>
</feature>
<evidence type="ECO:0000256" key="8">
    <source>
        <dbReference type="ARBA" id="ARBA00049244"/>
    </source>
</evidence>
<name>A0A6H1Q467_9PROT</name>
<dbReference type="GO" id="GO:0003887">
    <property type="term" value="F:DNA-directed DNA polymerase activity"/>
    <property type="evidence" value="ECO:0007669"/>
    <property type="project" value="UniProtKB-KW"/>
</dbReference>
<comment type="catalytic activity">
    <reaction evidence="8">
        <text>DNA(n) + a 2'-deoxyribonucleoside 5'-triphosphate = DNA(n+1) + diphosphate</text>
        <dbReference type="Rhea" id="RHEA:22508"/>
        <dbReference type="Rhea" id="RHEA-COMP:17339"/>
        <dbReference type="Rhea" id="RHEA-COMP:17340"/>
        <dbReference type="ChEBI" id="CHEBI:33019"/>
        <dbReference type="ChEBI" id="CHEBI:61560"/>
        <dbReference type="ChEBI" id="CHEBI:173112"/>
        <dbReference type="EC" id="2.7.7.7"/>
    </reaction>
</comment>
<dbReference type="InterPro" id="IPR005790">
    <property type="entry name" value="DNA_polIII_delta"/>
</dbReference>
<evidence type="ECO:0000256" key="4">
    <source>
        <dbReference type="ARBA" id="ARBA00022695"/>
    </source>
</evidence>
<dbReference type="InterPro" id="IPR027417">
    <property type="entry name" value="P-loop_NTPase"/>
</dbReference>
<evidence type="ECO:0000256" key="2">
    <source>
        <dbReference type="ARBA" id="ARBA00017703"/>
    </source>
</evidence>
<dbReference type="SUPFAM" id="SSF48019">
    <property type="entry name" value="post-AAA+ oligomerization domain-like"/>
    <property type="match status" value="1"/>
</dbReference>
<dbReference type="RefSeq" id="WP_168606913.1">
    <property type="nucleotide sequence ID" value="NZ_CP038852.1"/>
</dbReference>
<dbReference type="Gene3D" id="1.20.272.10">
    <property type="match status" value="1"/>
</dbReference>
<sequence length="331" mass="38879">MILKSFELTKVKLNNYKFYLFYGDNEGLKEENIKNLFEKNYHDKIHRYDEKEILDDLNIFFNSVLTKSFFDNQKLIIINRATDKISKIIEDLMEKNPEDIQIIINSKNLEKKSTLRKLFEKEKAIVCVPFYEDNNQTLNSIVNLFFRNKKIPVSQQLINILIERSKGDRKNLNNELDKIETYSLNKKNLNIEEIIKLTNLADNYSASELVDHSLAKNTRKTVTILSENNYSDDDNIIIIRTLLAKLKRLVKIYELIDKKNNIEQAISACKPPIFWKDKSLVTQQIKSWEKDHLINLIYKTNEIELLVKKNSVPAKNILADFIINNSKKTSN</sequence>
<dbReference type="EMBL" id="CP038852">
    <property type="protein sequence ID" value="QIZ21045.1"/>
    <property type="molecule type" value="Genomic_DNA"/>
</dbReference>
<dbReference type="NCBIfam" id="TIGR01128">
    <property type="entry name" value="holA"/>
    <property type="match status" value="1"/>
</dbReference>
<dbReference type="Proteomes" id="UP000501094">
    <property type="component" value="Chromosome"/>
</dbReference>
<keyword evidence="5" id="KW-0235">DNA replication</keyword>
<reference evidence="11 12" key="1">
    <citation type="journal article" date="2020" name="Nat. Microbiol.">
        <title>Lysogenic host-virus interactions in SAR11 marine bacteria.</title>
        <authorList>
            <person name="Morris R.M."/>
            <person name="Cain K.R."/>
            <person name="Hvorecny K.L."/>
            <person name="Kollman J.M."/>
        </authorList>
    </citation>
    <scope>NUCLEOTIDE SEQUENCE [LARGE SCALE GENOMIC DNA]</scope>
    <source>
        <strain evidence="11 12">NP1</strain>
    </source>
</reference>
<evidence type="ECO:0000256" key="9">
    <source>
        <dbReference type="SAM" id="Coils"/>
    </source>
</evidence>
<comment type="similarity">
    <text evidence="7">Belongs to the DNA polymerase HolA subunit family.</text>
</comment>
<protein>
    <recommendedName>
        <fullName evidence="2">DNA polymerase III subunit delta</fullName>
        <ecNumber evidence="1">2.7.7.7</ecNumber>
    </recommendedName>
</protein>
<dbReference type="GO" id="GO:0009360">
    <property type="term" value="C:DNA polymerase III complex"/>
    <property type="evidence" value="ECO:0007669"/>
    <property type="project" value="InterPro"/>
</dbReference>
<dbReference type="InterPro" id="IPR010372">
    <property type="entry name" value="DNA_pol3_delta_N"/>
</dbReference>
<dbReference type="GO" id="GO:0006261">
    <property type="term" value="P:DNA-templated DNA replication"/>
    <property type="evidence" value="ECO:0007669"/>
    <property type="project" value="TreeGrafter"/>
</dbReference>
<dbReference type="Pfam" id="PF06144">
    <property type="entry name" value="DNA_pol3_delta"/>
    <property type="match status" value="1"/>
</dbReference>
<keyword evidence="12" id="KW-1185">Reference proteome</keyword>
<evidence type="ECO:0000313" key="12">
    <source>
        <dbReference type="Proteomes" id="UP000501094"/>
    </source>
</evidence>
<dbReference type="InterPro" id="IPR008921">
    <property type="entry name" value="DNA_pol3_clamp-load_cplx_C"/>
</dbReference>
<evidence type="ECO:0000256" key="3">
    <source>
        <dbReference type="ARBA" id="ARBA00022679"/>
    </source>
</evidence>
<keyword evidence="9" id="KW-0175">Coiled coil</keyword>
<keyword evidence="6" id="KW-0239">DNA-directed DNA polymerase</keyword>
<keyword evidence="4 11" id="KW-0548">Nucleotidyltransferase</keyword>
<dbReference type="KEGG" id="peg:E5R92_04530"/>
<keyword evidence="3 11" id="KW-0808">Transferase</keyword>
<dbReference type="PANTHER" id="PTHR34388:SF1">
    <property type="entry name" value="DNA POLYMERASE III SUBUNIT DELTA"/>
    <property type="match status" value="1"/>
</dbReference>
<dbReference type="SUPFAM" id="SSF52540">
    <property type="entry name" value="P-loop containing nucleoside triphosphate hydrolases"/>
    <property type="match status" value="1"/>
</dbReference>
<evidence type="ECO:0000259" key="10">
    <source>
        <dbReference type="Pfam" id="PF06144"/>
    </source>
</evidence>
<dbReference type="AlphaFoldDB" id="A0A6H1Q467"/>
<dbReference type="PANTHER" id="PTHR34388">
    <property type="entry name" value="DNA POLYMERASE III SUBUNIT DELTA"/>
    <property type="match status" value="1"/>
</dbReference>
<dbReference type="Gene3D" id="3.40.50.300">
    <property type="entry name" value="P-loop containing nucleotide triphosphate hydrolases"/>
    <property type="match status" value="1"/>
</dbReference>
<evidence type="ECO:0000256" key="5">
    <source>
        <dbReference type="ARBA" id="ARBA00022705"/>
    </source>
</evidence>
<evidence type="ECO:0000256" key="1">
    <source>
        <dbReference type="ARBA" id="ARBA00012417"/>
    </source>
</evidence>
<evidence type="ECO:0000256" key="7">
    <source>
        <dbReference type="ARBA" id="ARBA00034754"/>
    </source>
</evidence>
<dbReference type="EC" id="2.7.7.7" evidence="1"/>
<evidence type="ECO:0000313" key="11">
    <source>
        <dbReference type="EMBL" id="QIZ21045.1"/>
    </source>
</evidence>
<proteinExistence type="inferred from homology"/>